<gene>
    <name evidence="1" type="ORF">GCM10010411_34810</name>
</gene>
<organism evidence="1 2">
    <name type="scientific">Actinomadura fulvescens</name>
    <dbReference type="NCBI Taxonomy" id="46160"/>
    <lineage>
        <taxon>Bacteria</taxon>
        <taxon>Bacillati</taxon>
        <taxon>Actinomycetota</taxon>
        <taxon>Actinomycetes</taxon>
        <taxon>Streptosporangiales</taxon>
        <taxon>Thermomonosporaceae</taxon>
        <taxon>Actinomadura</taxon>
    </lineage>
</organism>
<dbReference type="Pfam" id="PF10604">
    <property type="entry name" value="Polyketide_cyc2"/>
    <property type="match status" value="1"/>
</dbReference>
<evidence type="ECO:0000313" key="1">
    <source>
        <dbReference type="EMBL" id="GAA2598312.1"/>
    </source>
</evidence>
<sequence>MLTVRVTETISCTPDELLEFVMDVERYAQIDKKIRPLRWVRRDEDFTEFGFRPSVAGIPGPPTVSQMRRTAGERIDIELAPPPANRMARLTADFDASFVCTPVEGGTELVRTLNYRFKPWVAWLAEPLLRRRLNADVREEVRLAKEHLENA</sequence>
<dbReference type="InterPro" id="IPR023393">
    <property type="entry name" value="START-like_dom_sf"/>
</dbReference>
<comment type="caution">
    <text evidence="1">The sequence shown here is derived from an EMBL/GenBank/DDBJ whole genome shotgun (WGS) entry which is preliminary data.</text>
</comment>
<dbReference type="SUPFAM" id="SSF55961">
    <property type="entry name" value="Bet v1-like"/>
    <property type="match status" value="1"/>
</dbReference>
<accession>A0ABP6C1Y0</accession>
<keyword evidence="2" id="KW-1185">Reference proteome</keyword>
<dbReference type="InterPro" id="IPR019587">
    <property type="entry name" value="Polyketide_cyclase/dehydratase"/>
</dbReference>
<reference evidence="2" key="1">
    <citation type="journal article" date="2019" name="Int. J. Syst. Evol. Microbiol.">
        <title>The Global Catalogue of Microorganisms (GCM) 10K type strain sequencing project: providing services to taxonomists for standard genome sequencing and annotation.</title>
        <authorList>
            <consortium name="The Broad Institute Genomics Platform"/>
            <consortium name="The Broad Institute Genome Sequencing Center for Infectious Disease"/>
            <person name="Wu L."/>
            <person name="Ma J."/>
        </authorList>
    </citation>
    <scope>NUCLEOTIDE SEQUENCE [LARGE SCALE GENOMIC DNA]</scope>
    <source>
        <strain evidence="2">JCM 6833</strain>
    </source>
</reference>
<dbReference type="Gene3D" id="3.30.530.20">
    <property type="match status" value="1"/>
</dbReference>
<dbReference type="Proteomes" id="UP001501509">
    <property type="component" value="Unassembled WGS sequence"/>
</dbReference>
<dbReference type="EMBL" id="BAAATD010000004">
    <property type="protein sequence ID" value="GAA2598312.1"/>
    <property type="molecule type" value="Genomic_DNA"/>
</dbReference>
<evidence type="ECO:0000313" key="2">
    <source>
        <dbReference type="Proteomes" id="UP001501509"/>
    </source>
</evidence>
<protein>
    <recommendedName>
        <fullName evidence="3">SRPBCC family protein</fullName>
    </recommendedName>
</protein>
<evidence type="ECO:0008006" key="3">
    <source>
        <dbReference type="Google" id="ProtNLM"/>
    </source>
</evidence>
<dbReference type="RefSeq" id="WP_344542071.1">
    <property type="nucleotide sequence ID" value="NZ_BAAATD010000004.1"/>
</dbReference>
<proteinExistence type="predicted"/>
<dbReference type="CDD" id="cd07812">
    <property type="entry name" value="SRPBCC"/>
    <property type="match status" value="1"/>
</dbReference>
<name>A0ABP6C1Y0_9ACTN</name>